<protein>
    <submittedName>
        <fullName evidence="2">Uncharacterized protein</fullName>
    </submittedName>
</protein>
<keyword evidence="1" id="KW-1133">Transmembrane helix</keyword>
<accession>A0A3G5AB47</accession>
<keyword evidence="1" id="KW-0812">Transmembrane</keyword>
<evidence type="ECO:0000313" key="2">
    <source>
        <dbReference type="EMBL" id="AYV84417.1"/>
    </source>
</evidence>
<proteinExistence type="predicted"/>
<dbReference type="EMBL" id="MK072407">
    <property type="protein sequence ID" value="AYV84417.1"/>
    <property type="molecule type" value="Genomic_DNA"/>
</dbReference>
<name>A0A3G5AB47_9VIRU</name>
<sequence>MSFTIFEVCIIGILGMIFGGNNVLMIVGLAFGLGRDGGDKVGMLSFLNMCCVCMFGVKSVVVGHLLMIGYYACFNYKRIIQYHDILIGLHEISKAAIDKKLVVEGGEFETLSEVVNWSKGVKSFLTGVWDKIGGVRVGIQKWFEGKGKNPIVRDLLYFRGKFNEVAEPLVGSLMYLVREATGEYFLKYSKCYKLATDSKELSSVENQIDKLEAIEPFNPEEMKGMMSKFNEMMASQIGGNFGMPKKVRVRKGKRFKK</sequence>
<gene>
    <name evidence="2" type="ORF">Hyperionvirus25_3</name>
</gene>
<keyword evidence="1" id="KW-0472">Membrane</keyword>
<organism evidence="2">
    <name type="scientific">Hyperionvirus sp</name>
    <dbReference type="NCBI Taxonomy" id="2487770"/>
    <lineage>
        <taxon>Viruses</taxon>
        <taxon>Varidnaviria</taxon>
        <taxon>Bamfordvirae</taxon>
        <taxon>Nucleocytoviricota</taxon>
        <taxon>Megaviricetes</taxon>
        <taxon>Imitervirales</taxon>
        <taxon>Mimiviridae</taxon>
        <taxon>Klosneuvirinae</taxon>
    </lineage>
</organism>
<feature type="transmembrane region" description="Helical" evidence="1">
    <location>
        <begin position="12"/>
        <end position="34"/>
    </location>
</feature>
<evidence type="ECO:0000256" key="1">
    <source>
        <dbReference type="SAM" id="Phobius"/>
    </source>
</evidence>
<feature type="transmembrane region" description="Helical" evidence="1">
    <location>
        <begin position="46"/>
        <end position="73"/>
    </location>
</feature>
<reference evidence="2" key="1">
    <citation type="submission" date="2018-10" db="EMBL/GenBank/DDBJ databases">
        <title>Hidden diversity of soil giant viruses.</title>
        <authorList>
            <person name="Schulz F."/>
            <person name="Alteio L."/>
            <person name="Goudeau D."/>
            <person name="Ryan E.M."/>
            <person name="Malmstrom R.R."/>
            <person name="Blanchard J."/>
            <person name="Woyke T."/>
        </authorList>
    </citation>
    <scope>NUCLEOTIDE SEQUENCE</scope>
    <source>
        <strain evidence="2">HYV1</strain>
    </source>
</reference>